<feature type="domain" description="MYND-type" evidence="5">
    <location>
        <begin position="427"/>
        <end position="470"/>
    </location>
</feature>
<dbReference type="Gene3D" id="6.10.140.2220">
    <property type="match status" value="1"/>
</dbReference>
<keyword evidence="1" id="KW-0479">Metal-binding</keyword>
<dbReference type="EMBL" id="JAWWNJ010000012">
    <property type="protein sequence ID" value="KAK7043311.1"/>
    <property type="molecule type" value="Genomic_DNA"/>
</dbReference>
<evidence type="ECO:0000313" key="7">
    <source>
        <dbReference type="EMBL" id="KAK7043311.1"/>
    </source>
</evidence>
<evidence type="ECO:0000259" key="6">
    <source>
        <dbReference type="PROSITE" id="PS50873"/>
    </source>
</evidence>
<dbReference type="Proteomes" id="UP001362999">
    <property type="component" value="Unassembled WGS sequence"/>
</dbReference>
<feature type="domain" description="Plant heme peroxidase family profile" evidence="6">
    <location>
        <begin position="249"/>
        <end position="558"/>
    </location>
</feature>
<dbReference type="GO" id="GO:0004601">
    <property type="term" value="F:peroxidase activity"/>
    <property type="evidence" value="ECO:0007669"/>
    <property type="project" value="InterPro"/>
</dbReference>
<organism evidence="7 8">
    <name type="scientific">Favolaschia claudopus</name>
    <dbReference type="NCBI Taxonomy" id="2862362"/>
    <lineage>
        <taxon>Eukaryota</taxon>
        <taxon>Fungi</taxon>
        <taxon>Dikarya</taxon>
        <taxon>Basidiomycota</taxon>
        <taxon>Agaricomycotina</taxon>
        <taxon>Agaricomycetes</taxon>
        <taxon>Agaricomycetidae</taxon>
        <taxon>Agaricales</taxon>
        <taxon>Marasmiineae</taxon>
        <taxon>Mycenaceae</taxon>
        <taxon>Favolaschia</taxon>
    </lineage>
</organism>
<dbReference type="PROSITE" id="PS50873">
    <property type="entry name" value="PEROXIDASE_4"/>
    <property type="match status" value="1"/>
</dbReference>
<proteinExistence type="predicted"/>
<keyword evidence="8" id="KW-1185">Reference proteome</keyword>
<evidence type="ECO:0000256" key="3">
    <source>
        <dbReference type="ARBA" id="ARBA00022833"/>
    </source>
</evidence>
<dbReference type="InterPro" id="IPR002893">
    <property type="entry name" value="Znf_MYND"/>
</dbReference>
<keyword evidence="3" id="KW-0862">Zinc</keyword>
<evidence type="ECO:0000256" key="4">
    <source>
        <dbReference type="PROSITE-ProRule" id="PRU00134"/>
    </source>
</evidence>
<evidence type="ECO:0000259" key="5">
    <source>
        <dbReference type="PROSITE" id="PS50865"/>
    </source>
</evidence>
<dbReference type="SUPFAM" id="SSF144232">
    <property type="entry name" value="HIT/MYND zinc finger-like"/>
    <property type="match status" value="1"/>
</dbReference>
<dbReference type="Pfam" id="PF01753">
    <property type="entry name" value="zf-MYND"/>
    <property type="match status" value="1"/>
</dbReference>
<dbReference type="PROSITE" id="PS50865">
    <property type="entry name" value="ZF_MYND_2"/>
    <property type="match status" value="1"/>
</dbReference>
<accession>A0AAW0CYA9</accession>
<dbReference type="AlphaFoldDB" id="A0AAW0CYA9"/>
<protein>
    <recommendedName>
        <fullName evidence="9">MYND-type domain-containing protein</fullName>
    </recommendedName>
</protein>
<dbReference type="GO" id="GO:0020037">
    <property type="term" value="F:heme binding"/>
    <property type="evidence" value="ECO:0007669"/>
    <property type="project" value="InterPro"/>
</dbReference>
<name>A0AAW0CYA9_9AGAR</name>
<dbReference type="GO" id="GO:0006979">
    <property type="term" value="P:response to oxidative stress"/>
    <property type="evidence" value="ECO:0007669"/>
    <property type="project" value="InterPro"/>
</dbReference>
<dbReference type="GO" id="GO:0008270">
    <property type="term" value="F:zinc ion binding"/>
    <property type="evidence" value="ECO:0007669"/>
    <property type="project" value="UniProtKB-KW"/>
</dbReference>
<evidence type="ECO:0008006" key="9">
    <source>
        <dbReference type="Google" id="ProtNLM"/>
    </source>
</evidence>
<dbReference type="InterPro" id="IPR002016">
    <property type="entry name" value="Haem_peroxidase"/>
</dbReference>
<keyword evidence="2 4" id="KW-0863">Zinc-finger</keyword>
<sequence length="628" mass="71314">MHPDLSEAKLSSLPLAIRRHAKSALSPSTSPESVSCYLRQLIVQCFHARDNGYTARSLLPVVYAVLGDPKDLPDPETTAEPLYRTRVCCVGHAFTLFTYCTQIYTSPALMELAPRIWAWIQFMDVHEYVSVDSGAFFWECVPLTCLLYLLYEHEGRQWLHTNAEVGYFIGKAWTRLVTVFEDDEVAIHNDHCREVLHRITSFLSSHDSPNYSSALVDGAGGKYAFARLLVRTIDLFLRMKKFIDETPNDASLLLSLDSTLSFICEEHFVSRATLDRAGIVETLIEAITYLARHNAPVTTPFQSSISLCADIVSASLSKVDSVSWGKAVKAGLLNAVFLCGGKYGTDPYTSKSLGRILADLAVLTFNYSFLPIFMSVLRNATMMLPSTGFMKSRFGKDWRGIVALAQERTELRKDFDTNLVGIRSCDNFECGVINVPKATLRRCGACQHTFYCSPECQKISWRKFNHRYRCKRIQKNPIITPDARITRFRSTLILNTYQRHKHAIFLQKLKYIHRTGNTDYCVIMEYIAGYCTPKVVPIEEWGKSLSLHDYRQRTAIGTREMHVVRLTPGRVEFPMLLRSNAAEVLERLVGIARRLPKDADVGRLENDFPEMWREVEELAGMDVVEIYS</sequence>
<evidence type="ECO:0000256" key="2">
    <source>
        <dbReference type="ARBA" id="ARBA00022771"/>
    </source>
</evidence>
<evidence type="ECO:0000256" key="1">
    <source>
        <dbReference type="ARBA" id="ARBA00022723"/>
    </source>
</evidence>
<evidence type="ECO:0000313" key="8">
    <source>
        <dbReference type="Proteomes" id="UP001362999"/>
    </source>
</evidence>
<comment type="caution">
    <text evidence="7">The sequence shown here is derived from an EMBL/GenBank/DDBJ whole genome shotgun (WGS) entry which is preliminary data.</text>
</comment>
<gene>
    <name evidence="7" type="ORF">R3P38DRAFT_2691284</name>
</gene>
<reference evidence="7 8" key="1">
    <citation type="journal article" date="2024" name="J Genomics">
        <title>Draft genome sequencing and assembly of Favolaschia claudopus CIRM-BRFM 2984 isolated from oak limbs.</title>
        <authorList>
            <person name="Navarro D."/>
            <person name="Drula E."/>
            <person name="Chaduli D."/>
            <person name="Cazenave R."/>
            <person name="Ahrendt S."/>
            <person name="Wang J."/>
            <person name="Lipzen A."/>
            <person name="Daum C."/>
            <person name="Barry K."/>
            <person name="Grigoriev I.V."/>
            <person name="Favel A."/>
            <person name="Rosso M.N."/>
            <person name="Martin F."/>
        </authorList>
    </citation>
    <scope>NUCLEOTIDE SEQUENCE [LARGE SCALE GENOMIC DNA]</scope>
    <source>
        <strain evidence="7 8">CIRM-BRFM 2984</strain>
    </source>
</reference>